<dbReference type="Pfam" id="PF20358">
    <property type="entry name" value="DUF6653"/>
    <property type="match status" value="1"/>
</dbReference>
<evidence type="ECO:0000313" key="3">
    <source>
        <dbReference type="Proteomes" id="UP000008850"/>
    </source>
</evidence>
<dbReference type="eggNOG" id="ENOG5031G5S">
    <property type="taxonomic scope" value="Bacteria"/>
</dbReference>
<feature type="transmembrane region" description="Helical" evidence="1">
    <location>
        <begin position="46"/>
        <end position="64"/>
    </location>
</feature>
<proteinExistence type="predicted"/>
<dbReference type="EMBL" id="CP003075">
    <property type="protein sequence ID" value="AEQ50613.1"/>
    <property type="molecule type" value="Genomic_DNA"/>
</dbReference>
<accession>G4RBV0</accession>
<keyword evidence="3" id="KW-1185">Reference proteome</keyword>
<keyword evidence="1" id="KW-1133">Transmembrane helix</keyword>
<dbReference type="PATRIC" id="fig|1082931.4.peg.568"/>
<evidence type="ECO:0000256" key="1">
    <source>
        <dbReference type="SAM" id="Phobius"/>
    </source>
</evidence>
<keyword evidence="1" id="KW-0812">Transmembrane</keyword>
<keyword evidence="1" id="KW-0472">Membrane</keyword>
<dbReference type="HOGENOM" id="CLU_125938_0_0_5"/>
<protein>
    <submittedName>
        <fullName evidence="2">Uncharacterized protein</fullName>
    </submittedName>
</protein>
<dbReference type="AlphaFoldDB" id="G4RBV0"/>
<gene>
    <name evidence="2" type="ordered locus">KKY_572</name>
</gene>
<dbReference type="Proteomes" id="UP000008850">
    <property type="component" value="Chromosome"/>
</dbReference>
<name>G4RBV0_PELHB</name>
<feature type="transmembrane region" description="Helical" evidence="1">
    <location>
        <begin position="101"/>
        <end position="122"/>
    </location>
</feature>
<reference evidence="2 3" key="1">
    <citation type="journal article" date="2012" name="J. Bacteriol.">
        <title>Complete genome sequence of Pelagibacterium halotolerans B2T.</title>
        <authorList>
            <person name="Huo Y.Y."/>
            <person name="Cheng H."/>
            <person name="Han X.F."/>
            <person name="Jiang X.W."/>
            <person name="Sun C."/>
            <person name="Zhang X.Q."/>
            <person name="Zhu X.F."/>
            <person name="Liu Y.F."/>
            <person name="Li P.F."/>
            <person name="Ni P.X."/>
            <person name="Wu M."/>
        </authorList>
    </citation>
    <scope>NUCLEOTIDE SEQUENCE [LARGE SCALE GENOMIC DNA]</scope>
    <source>
        <strain evidence="3">DSM 22347 / JCM 15775 / CGMCC 1.7692 / B2</strain>
    </source>
</reference>
<dbReference type="RefSeq" id="WP_014129762.1">
    <property type="nucleotide sequence ID" value="NC_016078.1"/>
</dbReference>
<sequence length="163" mass="18323">MRLDTAIETGMGMTDDAWLRHANPWSVWTRLMSVPAFALAVWSREWIGWWCVVPIGLVVGFLWLNTRIFPPATDANKWETRAIMGERLWLKRKEAPLPAHHARATSWIVAGSSIGVLPLIAGLYWLDVWATVLGIVMIVGGQLWFLDRLAWLHADSAAHTGQG</sequence>
<organism evidence="2 3">
    <name type="scientific">Pelagibacterium halotolerans (strain DSM 22347 / JCM 15775 / CGMCC 1.7692 / B2)</name>
    <dbReference type="NCBI Taxonomy" id="1082931"/>
    <lineage>
        <taxon>Bacteria</taxon>
        <taxon>Pseudomonadati</taxon>
        <taxon>Pseudomonadota</taxon>
        <taxon>Alphaproteobacteria</taxon>
        <taxon>Hyphomicrobiales</taxon>
        <taxon>Devosiaceae</taxon>
        <taxon>Pelagibacterium</taxon>
    </lineage>
</organism>
<dbReference type="InterPro" id="IPR046595">
    <property type="entry name" value="DUF6653"/>
</dbReference>
<feature type="transmembrane region" description="Helical" evidence="1">
    <location>
        <begin position="128"/>
        <end position="146"/>
    </location>
</feature>
<dbReference type="KEGG" id="phl:KKY_572"/>
<evidence type="ECO:0000313" key="2">
    <source>
        <dbReference type="EMBL" id="AEQ50613.1"/>
    </source>
</evidence>